<evidence type="ECO:0000313" key="3">
    <source>
        <dbReference type="Proteomes" id="UP000054988"/>
    </source>
</evidence>
<feature type="compositionally biased region" description="Acidic residues" evidence="1">
    <location>
        <begin position="114"/>
        <end position="128"/>
    </location>
</feature>
<comment type="caution">
    <text evidence="2">The sequence shown here is derived from an EMBL/GenBank/DDBJ whole genome shotgun (WGS) entry which is preliminary data.</text>
</comment>
<organism evidence="2 3">
    <name type="scientific">Moniliophthora roreri</name>
    <name type="common">Frosty pod rot fungus</name>
    <name type="synonym">Monilia roreri</name>
    <dbReference type="NCBI Taxonomy" id="221103"/>
    <lineage>
        <taxon>Eukaryota</taxon>
        <taxon>Fungi</taxon>
        <taxon>Dikarya</taxon>
        <taxon>Basidiomycota</taxon>
        <taxon>Agaricomycotina</taxon>
        <taxon>Agaricomycetes</taxon>
        <taxon>Agaricomycetidae</taxon>
        <taxon>Agaricales</taxon>
        <taxon>Marasmiineae</taxon>
        <taxon>Marasmiaceae</taxon>
        <taxon>Moniliophthora</taxon>
    </lineage>
</organism>
<evidence type="ECO:0000256" key="1">
    <source>
        <dbReference type="SAM" id="MobiDB-lite"/>
    </source>
</evidence>
<dbReference type="EMBL" id="LATX01000331">
    <property type="protein sequence ID" value="KTB46484.1"/>
    <property type="molecule type" value="Genomic_DNA"/>
</dbReference>
<evidence type="ECO:0000313" key="2">
    <source>
        <dbReference type="EMBL" id="KTB46484.1"/>
    </source>
</evidence>
<accession>A0A0W0GD52</accession>
<dbReference type="Proteomes" id="UP000054988">
    <property type="component" value="Unassembled WGS sequence"/>
</dbReference>
<reference evidence="2 3" key="1">
    <citation type="submission" date="2015-12" db="EMBL/GenBank/DDBJ databases">
        <title>Draft genome sequence of Moniliophthora roreri, the causal agent of frosty pod rot of cacao.</title>
        <authorList>
            <person name="Aime M.C."/>
            <person name="Diaz-Valderrama J.R."/>
            <person name="Kijpornyongpan T."/>
            <person name="Phillips-Mora W."/>
        </authorList>
    </citation>
    <scope>NUCLEOTIDE SEQUENCE [LARGE SCALE GENOMIC DNA]</scope>
    <source>
        <strain evidence="2 3">MCA 2952</strain>
    </source>
</reference>
<feature type="compositionally biased region" description="Low complexity" evidence="1">
    <location>
        <begin position="1"/>
        <end position="23"/>
    </location>
</feature>
<proteinExistence type="predicted"/>
<sequence length="174" mass="20001">MEPDAQQDSGQAASSVQASSDDQQGNRSTDWKEDLGDWKDNQKKITTWYYNHRNHDRHAASQPLFKALSKPSCAPQQVSAFKQYMKMPEYALKVAAKFKQKYIDNVEQDKDEGLPEPEDEGNEGDEDSEKSIRAWHTLTDVEKKALLKTHSLAIQCHITKYLFQKEKKSIQNQI</sequence>
<feature type="region of interest" description="Disordered" evidence="1">
    <location>
        <begin position="1"/>
        <end position="37"/>
    </location>
</feature>
<feature type="region of interest" description="Disordered" evidence="1">
    <location>
        <begin position="107"/>
        <end position="131"/>
    </location>
</feature>
<dbReference type="AlphaFoldDB" id="A0A0W0GD52"/>
<name>A0A0W0GD52_MONRR</name>
<protein>
    <submittedName>
        <fullName evidence="2">Uncharacterized protein</fullName>
    </submittedName>
</protein>
<gene>
    <name evidence="2" type="ORF">WG66_939</name>
</gene>